<keyword evidence="2" id="KW-1185">Reference proteome</keyword>
<evidence type="ECO:0000313" key="2">
    <source>
        <dbReference type="Proteomes" id="UP000465266"/>
    </source>
</evidence>
<dbReference type="EMBL" id="BLKG01000086">
    <property type="protein sequence ID" value="GFF92866.1"/>
    <property type="molecule type" value="Genomic_DNA"/>
</dbReference>
<evidence type="ECO:0000313" key="1">
    <source>
        <dbReference type="EMBL" id="GFF92866.1"/>
    </source>
</evidence>
<comment type="caution">
    <text evidence="1">The sequence shown here is derived from an EMBL/GenBank/DDBJ whole genome shotgun (WGS) entry which is preliminary data.</text>
</comment>
<name>A0ABQ1B341_9EURO</name>
<reference evidence="1 2" key="1">
    <citation type="submission" date="2020-01" db="EMBL/GenBank/DDBJ databases">
        <title>Draft genome sequence of Aspergillus udagawae IFM 53868.</title>
        <authorList>
            <person name="Takahashi H."/>
            <person name="Yaguchi T."/>
        </authorList>
    </citation>
    <scope>NUCLEOTIDE SEQUENCE [LARGE SCALE GENOMIC DNA]</scope>
    <source>
        <strain evidence="1 2">IFM 53868</strain>
    </source>
</reference>
<sequence length="146" mass="16649">MSSSPTLREVPEGWTTDPGFTSYLVKGEWAMVTKRCGLENPVPIMCTTPDSGEHYGLISAGGRYYFTNNLSWTILEILKPTTLDGILRKIFDEKEKSIKMKVLEEVETEEDLEEEEEEEKVKGEIALMEEMKAAPGYLEWEEMDSD</sequence>
<accession>A0ABQ1B341</accession>
<gene>
    <name evidence="1" type="ORF">IFM53868_06994</name>
</gene>
<organism evidence="1 2">
    <name type="scientific">Aspergillus udagawae</name>
    <dbReference type="NCBI Taxonomy" id="91492"/>
    <lineage>
        <taxon>Eukaryota</taxon>
        <taxon>Fungi</taxon>
        <taxon>Dikarya</taxon>
        <taxon>Ascomycota</taxon>
        <taxon>Pezizomycotina</taxon>
        <taxon>Eurotiomycetes</taxon>
        <taxon>Eurotiomycetidae</taxon>
        <taxon>Eurotiales</taxon>
        <taxon>Aspergillaceae</taxon>
        <taxon>Aspergillus</taxon>
        <taxon>Aspergillus subgen. Fumigati</taxon>
    </lineage>
</organism>
<protein>
    <submittedName>
        <fullName evidence="1">Uncharacterized protein</fullName>
    </submittedName>
</protein>
<proteinExistence type="predicted"/>
<dbReference type="Proteomes" id="UP000465266">
    <property type="component" value="Unassembled WGS sequence"/>
</dbReference>